<accession>A0A382ESF3</accession>
<name>A0A382ESF3_9ZZZZ</name>
<gene>
    <name evidence="1" type="ORF">METZ01_LOCUS206143</name>
</gene>
<evidence type="ECO:0008006" key="2">
    <source>
        <dbReference type="Google" id="ProtNLM"/>
    </source>
</evidence>
<sequence length="63" mass="7300">MIETAQLDDENWLDFPDYGFKQYFLWKNEETSATVALLDFEEGGGVTMKHTHASNQFMYCLDG</sequence>
<protein>
    <recommendedName>
        <fullName evidence="2">Cupin 2 conserved barrel domain-containing protein</fullName>
    </recommendedName>
</protein>
<dbReference type="InterPro" id="IPR011051">
    <property type="entry name" value="RmlC_Cupin_sf"/>
</dbReference>
<reference evidence="1" key="1">
    <citation type="submission" date="2018-05" db="EMBL/GenBank/DDBJ databases">
        <authorList>
            <person name="Lanie J.A."/>
            <person name="Ng W.-L."/>
            <person name="Kazmierczak K.M."/>
            <person name="Andrzejewski T.M."/>
            <person name="Davidsen T.M."/>
            <person name="Wayne K.J."/>
            <person name="Tettelin H."/>
            <person name="Glass J.I."/>
            <person name="Rusch D."/>
            <person name="Podicherti R."/>
            <person name="Tsui H.-C.T."/>
            <person name="Winkler M.E."/>
        </authorList>
    </citation>
    <scope>NUCLEOTIDE SEQUENCE</scope>
</reference>
<dbReference type="AlphaFoldDB" id="A0A382ESF3"/>
<dbReference type="InterPro" id="IPR014710">
    <property type="entry name" value="RmlC-like_jellyroll"/>
</dbReference>
<dbReference type="EMBL" id="UINC01045934">
    <property type="protein sequence ID" value="SVB53289.1"/>
    <property type="molecule type" value="Genomic_DNA"/>
</dbReference>
<organism evidence="1">
    <name type="scientific">marine metagenome</name>
    <dbReference type="NCBI Taxonomy" id="408172"/>
    <lineage>
        <taxon>unclassified sequences</taxon>
        <taxon>metagenomes</taxon>
        <taxon>ecological metagenomes</taxon>
    </lineage>
</organism>
<proteinExistence type="predicted"/>
<feature type="non-terminal residue" evidence="1">
    <location>
        <position position="63"/>
    </location>
</feature>
<evidence type="ECO:0000313" key="1">
    <source>
        <dbReference type="EMBL" id="SVB53289.1"/>
    </source>
</evidence>
<dbReference type="Gene3D" id="2.60.120.10">
    <property type="entry name" value="Jelly Rolls"/>
    <property type="match status" value="1"/>
</dbReference>
<dbReference type="SUPFAM" id="SSF51182">
    <property type="entry name" value="RmlC-like cupins"/>
    <property type="match status" value="1"/>
</dbReference>